<dbReference type="InParanoid" id="D6TV78"/>
<dbReference type="EMBL" id="ADVG01000003">
    <property type="protein sequence ID" value="EFH84178.1"/>
    <property type="molecule type" value="Genomic_DNA"/>
</dbReference>
<gene>
    <name evidence="2" type="ORF">Krac_5200</name>
</gene>
<comment type="caution">
    <text evidence="2">The sequence shown here is derived from an EMBL/GenBank/DDBJ whole genome shotgun (WGS) entry which is preliminary data.</text>
</comment>
<dbReference type="OrthoDB" id="9090296at2"/>
<dbReference type="InterPro" id="IPR011051">
    <property type="entry name" value="RmlC_Cupin_sf"/>
</dbReference>
<organism evidence="2 3">
    <name type="scientific">Ktedonobacter racemifer DSM 44963</name>
    <dbReference type="NCBI Taxonomy" id="485913"/>
    <lineage>
        <taxon>Bacteria</taxon>
        <taxon>Bacillati</taxon>
        <taxon>Chloroflexota</taxon>
        <taxon>Ktedonobacteria</taxon>
        <taxon>Ktedonobacterales</taxon>
        <taxon>Ktedonobacteraceae</taxon>
        <taxon>Ktedonobacter</taxon>
    </lineage>
</organism>
<proteinExistence type="predicted"/>
<sequence length="127" mass="13285">MAIVRATESPRFDLPGVHFFGLLAPGRGSTELCTWRLEVDPVAGANGEPHQLDHEEVFVILEGSLTITIDGQAFDLGAGDALAVPARSLLSVANRTSAKASALVCIQAGFRATMASGEEIGTPPWAV</sequence>
<protein>
    <submittedName>
        <fullName evidence="2">Cupin 2 conserved barrel domain protein</fullName>
    </submittedName>
</protein>
<dbReference type="AlphaFoldDB" id="D6TV78"/>
<accession>D6TV78</accession>
<dbReference type="Pfam" id="PF07883">
    <property type="entry name" value="Cupin_2"/>
    <property type="match status" value="1"/>
</dbReference>
<evidence type="ECO:0000313" key="2">
    <source>
        <dbReference type="EMBL" id="EFH84178.1"/>
    </source>
</evidence>
<dbReference type="eggNOG" id="COG0662">
    <property type="taxonomic scope" value="Bacteria"/>
</dbReference>
<feature type="domain" description="Cupin type-2" evidence="1">
    <location>
        <begin position="44"/>
        <end position="104"/>
    </location>
</feature>
<dbReference type="SUPFAM" id="SSF51182">
    <property type="entry name" value="RmlC-like cupins"/>
    <property type="match status" value="1"/>
</dbReference>
<name>D6TV78_KTERA</name>
<dbReference type="Proteomes" id="UP000004508">
    <property type="component" value="Unassembled WGS sequence"/>
</dbReference>
<evidence type="ECO:0000313" key="3">
    <source>
        <dbReference type="Proteomes" id="UP000004508"/>
    </source>
</evidence>
<reference evidence="2 3" key="1">
    <citation type="journal article" date="2011" name="Stand. Genomic Sci.">
        <title>Non-contiguous finished genome sequence and contextual data of the filamentous soil bacterium Ktedonobacter racemifer type strain (SOSP1-21).</title>
        <authorList>
            <person name="Chang Y.J."/>
            <person name="Land M."/>
            <person name="Hauser L."/>
            <person name="Chertkov O."/>
            <person name="Del Rio T.G."/>
            <person name="Nolan M."/>
            <person name="Copeland A."/>
            <person name="Tice H."/>
            <person name="Cheng J.F."/>
            <person name="Lucas S."/>
            <person name="Han C."/>
            <person name="Goodwin L."/>
            <person name="Pitluck S."/>
            <person name="Ivanova N."/>
            <person name="Ovchinikova G."/>
            <person name="Pati A."/>
            <person name="Chen A."/>
            <person name="Palaniappan K."/>
            <person name="Mavromatis K."/>
            <person name="Liolios K."/>
            <person name="Brettin T."/>
            <person name="Fiebig A."/>
            <person name="Rohde M."/>
            <person name="Abt B."/>
            <person name="Goker M."/>
            <person name="Detter J.C."/>
            <person name="Woyke T."/>
            <person name="Bristow J."/>
            <person name="Eisen J.A."/>
            <person name="Markowitz V."/>
            <person name="Hugenholtz P."/>
            <person name="Kyrpides N.C."/>
            <person name="Klenk H.P."/>
            <person name="Lapidus A."/>
        </authorList>
    </citation>
    <scope>NUCLEOTIDE SEQUENCE [LARGE SCALE GENOMIC DNA]</scope>
    <source>
        <strain evidence="3">DSM 44963</strain>
    </source>
</reference>
<dbReference type="InterPro" id="IPR013096">
    <property type="entry name" value="Cupin_2"/>
</dbReference>
<evidence type="ECO:0000259" key="1">
    <source>
        <dbReference type="Pfam" id="PF07883"/>
    </source>
</evidence>
<dbReference type="STRING" id="485913.Krac_5200"/>
<keyword evidence="3" id="KW-1185">Reference proteome</keyword>
<dbReference type="InterPro" id="IPR014710">
    <property type="entry name" value="RmlC-like_jellyroll"/>
</dbReference>
<dbReference type="RefSeq" id="WP_007915467.1">
    <property type="nucleotide sequence ID" value="NZ_ADVG01000003.1"/>
</dbReference>
<dbReference type="Gene3D" id="2.60.120.10">
    <property type="entry name" value="Jelly Rolls"/>
    <property type="match status" value="1"/>
</dbReference>